<dbReference type="PANTHER" id="PTHR46963">
    <property type="entry name" value="SIMILAR TO RIKEN CDNA E130308A19"/>
    <property type="match status" value="1"/>
</dbReference>
<dbReference type="EnsemblMetazoa" id="Aqu2.1.08821_001">
    <property type="protein sequence ID" value="Aqu2.1.08821_001"/>
    <property type="gene ID" value="Aqu2.1.08821"/>
</dbReference>
<evidence type="ECO:0000256" key="2">
    <source>
        <dbReference type="ARBA" id="ARBA00022553"/>
    </source>
</evidence>
<dbReference type="Pfam" id="PF12012">
    <property type="entry name" value="DUF3504"/>
    <property type="match status" value="1"/>
</dbReference>
<accession>A0A1X7T380</accession>
<name>A0A1X7T380_AMPQE</name>
<dbReference type="InterPro" id="IPR057926">
    <property type="entry name" value="QRICH1_dom"/>
</dbReference>
<evidence type="ECO:0000259" key="4">
    <source>
        <dbReference type="Pfam" id="PF12012"/>
    </source>
</evidence>
<feature type="domain" description="QRICH1-like" evidence="5">
    <location>
        <begin position="32"/>
        <end position="131"/>
    </location>
</feature>
<evidence type="ECO:0000256" key="1">
    <source>
        <dbReference type="ARBA" id="ARBA00022499"/>
    </source>
</evidence>
<feature type="domain" description="ZMYM2-like/QRICH1 C-terminal" evidence="4">
    <location>
        <begin position="148"/>
        <end position="259"/>
    </location>
</feature>
<keyword evidence="1" id="KW-1017">Isopeptide bond</keyword>
<evidence type="ECO:0000313" key="6">
    <source>
        <dbReference type="EnsemblMetazoa" id="Aqu2.1.08821_001"/>
    </source>
</evidence>
<dbReference type="InterPro" id="IPR042838">
    <property type="entry name" value="KIAA1958"/>
</dbReference>
<evidence type="ECO:0000256" key="3">
    <source>
        <dbReference type="ARBA" id="ARBA00022843"/>
    </source>
</evidence>
<dbReference type="EnsemblMetazoa" id="XM_011410028.2">
    <property type="protein sequence ID" value="XP_011408330.2"/>
    <property type="gene ID" value="LOC105315397"/>
</dbReference>
<reference evidence="7" key="1">
    <citation type="journal article" date="2010" name="Nature">
        <title>The Amphimedon queenslandica genome and the evolution of animal complexity.</title>
        <authorList>
            <person name="Srivastava M."/>
            <person name="Simakov O."/>
            <person name="Chapman J."/>
            <person name="Fahey B."/>
            <person name="Gauthier M.E."/>
            <person name="Mitros T."/>
            <person name="Richards G.S."/>
            <person name="Conaco C."/>
            <person name="Dacre M."/>
            <person name="Hellsten U."/>
            <person name="Larroux C."/>
            <person name="Putnam N.H."/>
            <person name="Stanke M."/>
            <person name="Adamska M."/>
            <person name="Darling A."/>
            <person name="Degnan S.M."/>
            <person name="Oakley T.H."/>
            <person name="Plachetzki D.C."/>
            <person name="Zhai Y."/>
            <person name="Adamski M."/>
            <person name="Calcino A."/>
            <person name="Cummins S.F."/>
            <person name="Goodstein D.M."/>
            <person name="Harris C."/>
            <person name="Jackson D.J."/>
            <person name="Leys S.P."/>
            <person name="Shu S."/>
            <person name="Woodcroft B.J."/>
            <person name="Vervoort M."/>
            <person name="Kosik K.S."/>
            <person name="Manning G."/>
            <person name="Degnan B.M."/>
            <person name="Rokhsar D.S."/>
        </authorList>
    </citation>
    <scope>NUCLEOTIDE SEQUENCE [LARGE SCALE GENOMIC DNA]</scope>
</reference>
<gene>
    <name evidence="6" type="primary">105315397</name>
</gene>
<dbReference type="AlphaFoldDB" id="A0A1X7T380"/>
<dbReference type="STRING" id="400682.A0A1X7T380"/>
<dbReference type="PANTHER" id="PTHR46963:SF4">
    <property type="entry name" value="HYPOTHETICAL PROTEIN MGC115716"/>
    <property type="match status" value="1"/>
</dbReference>
<dbReference type="KEGG" id="aqu:105315397"/>
<evidence type="ECO:0000313" key="7">
    <source>
        <dbReference type="Proteomes" id="UP000007879"/>
    </source>
</evidence>
<reference evidence="6" key="2">
    <citation type="submission" date="2017-05" db="UniProtKB">
        <authorList>
            <consortium name="EnsemblMetazoa"/>
        </authorList>
    </citation>
    <scope>IDENTIFICATION</scope>
</reference>
<dbReference type="Pfam" id="PF25561">
    <property type="entry name" value="QRICH1"/>
    <property type="match status" value="1"/>
</dbReference>
<sequence length="264" mass="30874">MARSRHAIPKCEEDITAARKTAVPLKTQQDTQWCVKLWMDWSTHRNSDYDGPKVLLDSQLKKASKHDLSYSMERFVLEVRNKHGNEYSATTLHHIVCGIMRFIRSEQAFIDFFTDPEFVEFRQTLDGEMKRLQSKGIGSQIRKAEVLTPEEEELLWTKGLLGDHSPQALLNTVFFMNGLYFALRNGSEHRNLRLNPPQIRVVETSGKRPYLHYTEDISKNNQGGLKHRKQAKKDVKHYANEDNPSRCYVRLHKLYISKLEYTYM</sequence>
<evidence type="ECO:0000259" key="5">
    <source>
        <dbReference type="Pfam" id="PF25561"/>
    </source>
</evidence>
<proteinExistence type="predicted"/>
<dbReference type="InParanoid" id="A0A1X7T380"/>
<dbReference type="OrthoDB" id="10040310at2759"/>
<protein>
    <submittedName>
        <fullName evidence="6">Uncharacterized protein</fullName>
    </submittedName>
</protein>
<dbReference type="OMA" id="YNCVELE"/>
<keyword evidence="2" id="KW-0597">Phosphoprotein</keyword>
<keyword evidence="3" id="KW-0832">Ubl conjugation</keyword>
<dbReference type="InterPro" id="IPR021893">
    <property type="entry name" value="ZMYM2-like_C"/>
</dbReference>
<organism evidence="6">
    <name type="scientific">Amphimedon queenslandica</name>
    <name type="common">Sponge</name>
    <dbReference type="NCBI Taxonomy" id="400682"/>
    <lineage>
        <taxon>Eukaryota</taxon>
        <taxon>Metazoa</taxon>
        <taxon>Porifera</taxon>
        <taxon>Demospongiae</taxon>
        <taxon>Heteroscleromorpha</taxon>
        <taxon>Haplosclerida</taxon>
        <taxon>Niphatidae</taxon>
        <taxon>Amphimedon</taxon>
    </lineage>
</organism>
<dbReference type="Proteomes" id="UP000007879">
    <property type="component" value="Unassembled WGS sequence"/>
</dbReference>
<keyword evidence="7" id="KW-1185">Reference proteome</keyword>